<comment type="caution">
    <text evidence="2">The sequence shown here is derived from an EMBL/GenBank/DDBJ whole genome shotgun (WGS) entry which is preliminary data.</text>
</comment>
<dbReference type="EMBL" id="BMDD01000004">
    <property type="protein sequence ID" value="GGH81796.1"/>
    <property type="molecule type" value="Genomic_DNA"/>
</dbReference>
<evidence type="ECO:0000313" key="2">
    <source>
        <dbReference type="EMBL" id="GGH81796.1"/>
    </source>
</evidence>
<keyword evidence="3" id="KW-1185">Reference proteome</keyword>
<reference evidence="3" key="1">
    <citation type="journal article" date="2019" name="Int. J. Syst. Evol. Microbiol.">
        <title>The Global Catalogue of Microorganisms (GCM) 10K type strain sequencing project: providing services to taxonomists for standard genome sequencing and annotation.</title>
        <authorList>
            <consortium name="The Broad Institute Genomics Platform"/>
            <consortium name="The Broad Institute Genome Sequencing Center for Infectious Disease"/>
            <person name="Wu L."/>
            <person name="Ma J."/>
        </authorList>
    </citation>
    <scope>NUCLEOTIDE SEQUENCE [LARGE SCALE GENOMIC DNA]</scope>
    <source>
        <strain evidence="3">CCM 8702</strain>
    </source>
</reference>
<proteinExistence type="predicted"/>
<feature type="coiled-coil region" evidence="1">
    <location>
        <begin position="300"/>
        <end position="328"/>
    </location>
</feature>
<evidence type="ECO:0000313" key="3">
    <source>
        <dbReference type="Proteomes" id="UP000605427"/>
    </source>
</evidence>
<sequence>MSKTKRTSEGFIKFYNCFMENTNYKLSPEEWYFYSLLHARWSVFLDCTELSISKLTRVQTIYNDKQASKNYPKVWKQVEVLRDKGVIELDVKEVNGKIDFKEDMKVYFVKLMTDESEKEYGHEQIFKNVYDLSTNPIELYFLCILKRFESSGFSKNMNGLAKLLECDEKTAQKAINAMSKKKLISYEPSKRFQNGSGKFASTSNTYHLYSLKEEVKVVAIQEQKVEQKPKQAENKPKKEFKALTEWGNWGNAGNLDNVDFDLYVANKENSDFMKIAENKINRITRDGSNNNAKYIIDKNIENAEKRAKSKEQAMVQQVKEKKEEEQIKTIKNSNSTFILVDRELQKLNPNDLKMDDTLVWVGEKFVSGGYRQDDLAKQCVRDLISSHSQKLRKETIQEILEHLKKIIKSQPFNADAVKEFKQFRDDLLKQKNDGKSNEEDWEGDIWRGERNQTKFERFRRDNRKRDSKDISHFL</sequence>
<protein>
    <recommendedName>
        <fullName evidence="4">DnaD domain-containing protein</fullName>
    </recommendedName>
</protein>
<accession>A0ABQ1ZXG5</accession>
<dbReference type="RefSeq" id="WP_172245336.1">
    <property type="nucleotide sequence ID" value="NZ_BMDD01000004.1"/>
</dbReference>
<organism evidence="2 3">
    <name type="scientific">Saccharibacillus endophyticus</name>
    <dbReference type="NCBI Taxonomy" id="2060666"/>
    <lineage>
        <taxon>Bacteria</taxon>
        <taxon>Bacillati</taxon>
        <taxon>Bacillota</taxon>
        <taxon>Bacilli</taxon>
        <taxon>Bacillales</taxon>
        <taxon>Paenibacillaceae</taxon>
        <taxon>Saccharibacillus</taxon>
    </lineage>
</organism>
<evidence type="ECO:0000256" key="1">
    <source>
        <dbReference type="SAM" id="Coils"/>
    </source>
</evidence>
<gene>
    <name evidence="2" type="ORF">GCM10007362_32140</name>
</gene>
<dbReference type="Proteomes" id="UP000605427">
    <property type="component" value="Unassembled WGS sequence"/>
</dbReference>
<name>A0ABQ1ZXG5_9BACL</name>
<dbReference type="Gene3D" id="1.10.10.10">
    <property type="entry name" value="Winged helix-like DNA-binding domain superfamily/Winged helix DNA-binding domain"/>
    <property type="match status" value="1"/>
</dbReference>
<keyword evidence="1" id="KW-0175">Coiled coil</keyword>
<evidence type="ECO:0008006" key="4">
    <source>
        <dbReference type="Google" id="ProtNLM"/>
    </source>
</evidence>
<dbReference type="InterPro" id="IPR036388">
    <property type="entry name" value="WH-like_DNA-bd_sf"/>
</dbReference>